<dbReference type="VEuPathDB" id="VectorBase:CSON007552"/>
<gene>
    <name evidence="2" type="primary">CSON007552</name>
</gene>
<evidence type="ECO:0000313" key="1">
    <source>
        <dbReference type="EMBL" id="SSX14775.1"/>
    </source>
</evidence>
<dbReference type="AlphaFoldDB" id="A0A336N0G1"/>
<reference evidence="2" key="2">
    <citation type="submission" date="2018-07" db="EMBL/GenBank/DDBJ databases">
        <authorList>
            <person name="Quirk P.G."/>
            <person name="Krulwich T.A."/>
        </authorList>
    </citation>
    <scope>NUCLEOTIDE SEQUENCE</scope>
</reference>
<protein>
    <submittedName>
        <fullName evidence="2">CSON007552 protein</fullName>
    </submittedName>
</protein>
<accession>A0A336N0G1</accession>
<dbReference type="EMBL" id="UFQT01002857">
    <property type="protein sequence ID" value="SSX34167.1"/>
    <property type="molecule type" value="Genomic_DNA"/>
</dbReference>
<sequence length="122" mass="13972">MRLKKMYLYQFYNNNYCNYNEYLTNILNNSFTPENQPIDFFSRFVQVNLHILDDVSVTTLSFSPSFALSSPSFCFNKVLAAVDALCACLILASACANKVACSKIKTIKRRITKERNMAKPDM</sequence>
<organism evidence="2">
    <name type="scientific">Culicoides sonorensis</name>
    <name type="common">Biting midge</name>
    <dbReference type="NCBI Taxonomy" id="179676"/>
    <lineage>
        <taxon>Eukaryota</taxon>
        <taxon>Metazoa</taxon>
        <taxon>Ecdysozoa</taxon>
        <taxon>Arthropoda</taxon>
        <taxon>Hexapoda</taxon>
        <taxon>Insecta</taxon>
        <taxon>Pterygota</taxon>
        <taxon>Neoptera</taxon>
        <taxon>Endopterygota</taxon>
        <taxon>Diptera</taxon>
        <taxon>Nematocera</taxon>
        <taxon>Chironomoidea</taxon>
        <taxon>Ceratopogonidae</taxon>
        <taxon>Ceratopogoninae</taxon>
        <taxon>Culicoides</taxon>
        <taxon>Monoculicoides</taxon>
    </lineage>
</organism>
<proteinExistence type="predicted"/>
<reference evidence="1" key="1">
    <citation type="submission" date="2018-04" db="EMBL/GenBank/DDBJ databases">
        <authorList>
            <person name="Go L.Y."/>
            <person name="Mitchell J.A."/>
        </authorList>
    </citation>
    <scope>NUCLEOTIDE SEQUENCE</scope>
    <source>
        <tissue evidence="1">Whole organism</tissue>
    </source>
</reference>
<name>A0A336N0G1_CULSO</name>
<dbReference type="EMBL" id="UFQS01002857">
    <property type="protein sequence ID" value="SSX14775.1"/>
    <property type="molecule type" value="Genomic_DNA"/>
</dbReference>
<evidence type="ECO:0000313" key="2">
    <source>
        <dbReference type="EMBL" id="SSX34167.1"/>
    </source>
</evidence>